<dbReference type="InterPro" id="IPR010994">
    <property type="entry name" value="RuvA_2-like"/>
</dbReference>
<comment type="similarity">
    <text evidence="7">Belongs to the UvrC family.</text>
</comment>
<evidence type="ECO:0000256" key="6">
    <source>
        <dbReference type="ARBA" id="ARBA00023236"/>
    </source>
</evidence>
<dbReference type="Gene3D" id="1.10.150.20">
    <property type="entry name" value="5' to 3' exonuclease, C-terminal subdomain"/>
    <property type="match status" value="1"/>
</dbReference>
<feature type="domain" description="GIY-YIG" evidence="9">
    <location>
        <begin position="11"/>
        <end position="88"/>
    </location>
</feature>
<dbReference type="PANTHER" id="PTHR30562:SF1">
    <property type="entry name" value="UVRABC SYSTEM PROTEIN C"/>
    <property type="match status" value="1"/>
</dbReference>
<proteinExistence type="inferred from homology"/>
<dbReference type="SUPFAM" id="SSF46600">
    <property type="entry name" value="C-terminal UvrC-binding domain of UvrB"/>
    <property type="match status" value="1"/>
</dbReference>
<comment type="subunit">
    <text evidence="7">Interacts with UvrB in an incision complex.</text>
</comment>
<evidence type="ECO:0000259" key="10">
    <source>
        <dbReference type="PROSITE" id="PS50165"/>
    </source>
</evidence>
<feature type="domain" description="UVR" evidence="8">
    <location>
        <begin position="199"/>
        <end position="234"/>
    </location>
</feature>
<evidence type="ECO:0000259" key="9">
    <source>
        <dbReference type="PROSITE" id="PS50164"/>
    </source>
</evidence>
<dbReference type="PROSITE" id="PS50165">
    <property type="entry name" value="UVRC"/>
    <property type="match status" value="1"/>
</dbReference>
<dbReference type="GO" id="GO:0006289">
    <property type="term" value="P:nucleotide-excision repair"/>
    <property type="evidence" value="ECO:0007669"/>
    <property type="project" value="UniProtKB-UniRule"/>
</dbReference>
<dbReference type="FunFam" id="3.40.1440.10:FF:000001">
    <property type="entry name" value="UvrABC system protein C"/>
    <property type="match status" value="1"/>
</dbReference>
<dbReference type="CDD" id="cd10434">
    <property type="entry name" value="GIY-YIG_UvrC_Cho"/>
    <property type="match status" value="1"/>
</dbReference>
<comment type="function">
    <text evidence="7">The UvrABC repair system catalyzes the recognition and processing of DNA lesions. UvrC both incises the 5' and 3' sides of the lesion. The N-terminal half is responsible for the 3' incision and the C-terminal half is responsible for the 5' incision.</text>
</comment>
<dbReference type="Pfam" id="PF01541">
    <property type="entry name" value="GIY-YIG"/>
    <property type="match status" value="1"/>
</dbReference>
<dbReference type="InterPro" id="IPR038476">
    <property type="entry name" value="UvrC_RNase_H_dom_sf"/>
</dbReference>
<dbReference type="InterPro" id="IPR047296">
    <property type="entry name" value="GIY-YIG_UvrC_Cho"/>
</dbReference>
<dbReference type="GO" id="GO:0005737">
    <property type="term" value="C:cytoplasm"/>
    <property type="evidence" value="ECO:0007669"/>
    <property type="project" value="UniProtKB-SubCell"/>
</dbReference>
<dbReference type="Pfam" id="PF22920">
    <property type="entry name" value="UvrC_RNaseH"/>
    <property type="match status" value="1"/>
</dbReference>
<protein>
    <recommendedName>
        <fullName evidence="7">UvrABC system protein C</fullName>
        <shortName evidence="7">Protein UvrC</shortName>
    </recommendedName>
    <alternativeName>
        <fullName evidence="7">Excinuclease ABC subunit C</fullName>
    </alternativeName>
</protein>
<evidence type="ECO:0000256" key="4">
    <source>
        <dbReference type="ARBA" id="ARBA00022881"/>
    </source>
</evidence>
<dbReference type="Gene3D" id="3.40.1440.10">
    <property type="entry name" value="GIY-YIG endonuclease"/>
    <property type="match status" value="1"/>
</dbReference>
<evidence type="ECO:0000313" key="11">
    <source>
        <dbReference type="EMBL" id="HGI30612.1"/>
    </source>
</evidence>
<sequence>MKREDLDCLPVECGVYVLKDGEGQVLYVGKAVNILKRVKSHFYRASSPLKEGMLEAVASVQYFVTGNEHEALLLEEELIKRFRPPYNLRLRDDKSYPYILFETRGDFPAVRFARKKTGGEGVYFGPFTDSRKTREGLKLLRSIFRLRGCTIPESSFPLRRPCIDFELGLCGAPCVGRMSRAEYQENFRKAVDFLNGKYEEIARWIEDEMWKAADALDFERAIYYREKLEALQKVATRYRLVLSQPEDIDFVEVVRDEEVALFVVLRVRQGRLIGSESFVASSLGWQSKEALLREFLEQIYLHAFHFPRRVCVAVEHLEVLRELSEFFPFTVTPPCSGEEEEMMFLALENAQRSLEAEVLRRKKRERASTELLRGLQNVLGLPSFPRLVEGVDISTFQGEEAVGVVVAFLDGVPYPKGYRRFVVKGEGHPDDFGMMREVLVRHFRRLQSGEGSLPDLLLLDGGRGQLNVALEVFRELGVSCPVLALAKEFEEIYLPERATPLALPPHSEVLQFLQRVRNEAHRFAVTFHRVRRNKKSFGSLLEEVEGIGPKRREKILAAFEDLRSLCEAEPEEVSRRLRIPREVVTRLKERLQEVYQHGLSGASSG</sequence>
<dbReference type="NCBIfam" id="TIGR00194">
    <property type="entry name" value="uvrC"/>
    <property type="match status" value="1"/>
</dbReference>
<dbReference type="Pfam" id="PF08459">
    <property type="entry name" value="UvrC_RNaseH_dom"/>
    <property type="match status" value="1"/>
</dbReference>
<accession>A0A7V4DED9</accession>
<dbReference type="AlphaFoldDB" id="A0A7V4DED9"/>
<dbReference type="InterPro" id="IPR004791">
    <property type="entry name" value="UvrC"/>
</dbReference>
<comment type="caution">
    <text evidence="11">The sequence shown here is derived from an EMBL/GenBank/DDBJ whole genome shotgun (WGS) entry which is preliminary data.</text>
</comment>
<keyword evidence="4 7" id="KW-0267">Excision nuclease</keyword>
<dbReference type="Gene3D" id="4.10.860.10">
    <property type="entry name" value="UVR domain"/>
    <property type="match status" value="1"/>
</dbReference>
<dbReference type="InterPro" id="IPR001162">
    <property type="entry name" value="UvrC_RNase_H_dom"/>
</dbReference>
<dbReference type="GO" id="GO:0009432">
    <property type="term" value="P:SOS response"/>
    <property type="evidence" value="ECO:0007669"/>
    <property type="project" value="UniProtKB-UniRule"/>
</dbReference>
<dbReference type="PROSITE" id="PS50151">
    <property type="entry name" value="UVR"/>
    <property type="match status" value="1"/>
</dbReference>
<dbReference type="GO" id="GO:0009380">
    <property type="term" value="C:excinuclease repair complex"/>
    <property type="evidence" value="ECO:0007669"/>
    <property type="project" value="InterPro"/>
</dbReference>
<dbReference type="SUPFAM" id="SSF82771">
    <property type="entry name" value="GIY-YIG endonuclease"/>
    <property type="match status" value="1"/>
</dbReference>
<organism evidence="11">
    <name type="scientific">Candidatus Caldatribacterium californiense</name>
    <dbReference type="NCBI Taxonomy" id="1454726"/>
    <lineage>
        <taxon>Bacteria</taxon>
        <taxon>Pseudomonadati</taxon>
        <taxon>Atribacterota</taxon>
        <taxon>Atribacteria</taxon>
        <taxon>Atribacterales</taxon>
        <taxon>Candidatus Caldatribacteriaceae</taxon>
        <taxon>Candidatus Caldatribacterium</taxon>
    </lineage>
</organism>
<dbReference type="EMBL" id="DTFV01000066">
    <property type="protein sequence ID" value="HGI30612.1"/>
    <property type="molecule type" value="Genomic_DNA"/>
</dbReference>
<evidence type="ECO:0000256" key="7">
    <source>
        <dbReference type="HAMAP-Rule" id="MF_00203"/>
    </source>
</evidence>
<dbReference type="SMART" id="SM00465">
    <property type="entry name" value="GIYc"/>
    <property type="match status" value="1"/>
</dbReference>
<dbReference type="HAMAP" id="MF_00203">
    <property type="entry name" value="UvrC"/>
    <property type="match status" value="1"/>
</dbReference>
<evidence type="ECO:0000256" key="2">
    <source>
        <dbReference type="ARBA" id="ARBA00022763"/>
    </source>
</evidence>
<evidence type="ECO:0000259" key="8">
    <source>
        <dbReference type="PROSITE" id="PS50151"/>
    </source>
</evidence>
<dbReference type="GO" id="GO:0009381">
    <property type="term" value="F:excinuclease ABC activity"/>
    <property type="evidence" value="ECO:0007669"/>
    <property type="project" value="UniProtKB-UniRule"/>
</dbReference>
<keyword evidence="3 7" id="KW-0228">DNA excision</keyword>
<gene>
    <name evidence="7 11" type="primary">uvrC</name>
    <name evidence="11" type="ORF">ENV30_04800</name>
</gene>
<dbReference type="GO" id="GO:0003677">
    <property type="term" value="F:DNA binding"/>
    <property type="evidence" value="ECO:0007669"/>
    <property type="project" value="UniProtKB-UniRule"/>
</dbReference>
<keyword evidence="5 7" id="KW-0234">DNA repair</keyword>
<evidence type="ECO:0000256" key="3">
    <source>
        <dbReference type="ARBA" id="ARBA00022769"/>
    </source>
</evidence>
<dbReference type="SUPFAM" id="SSF47781">
    <property type="entry name" value="RuvA domain 2-like"/>
    <property type="match status" value="1"/>
</dbReference>
<feature type="domain" description="UvrC family homology region profile" evidence="10">
    <location>
        <begin position="250"/>
        <end position="473"/>
    </location>
</feature>
<dbReference type="InterPro" id="IPR035901">
    <property type="entry name" value="GIY-YIG_endonuc_sf"/>
</dbReference>
<dbReference type="InterPro" id="IPR000305">
    <property type="entry name" value="GIY-YIG_endonuc"/>
</dbReference>
<keyword evidence="2 7" id="KW-0227">DNA damage</keyword>
<dbReference type="PROSITE" id="PS50164">
    <property type="entry name" value="GIY_YIG"/>
    <property type="match status" value="1"/>
</dbReference>
<evidence type="ECO:0000256" key="5">
    <source>
        <dbReference type="ARBA" id="ARBA00023204"/>
    </source>
</evidence>
<dbReference type="Pfam" id="PF02151">
    <property type="entry name" value="UVR"/>
    <property type="match status" value="1"/>
</dbReference>
<comment type="subcellular location">
    <subcellularLocation>
        <location evidence="7">Cytoplasm</location>
    </subcellularLocation>
</comment>
<dbReference type="PANTHER" id="PTHR30562">
    <property type="entry name" value="UVRC/OXIDOREDUCTASE"/>
    <property type="match status" value="1"/>
</dbReference>
<dbReference type="InterPro" id="IPR050066">
    <property type="entry name" value="UvrABC_protein_C"/>
</dbReference>
<dbReference type="InterPro" id="IPR001943">
    <property type="entry name" value="UVR_dom"/>
</dbReference>
<keyword evidence="6 7" id="KW-0742">SOS response</keyword>
<dbReference type="Gene3D" id="3.30.420.340">
    <property type="entry name" value="UvrC, RNAse H endonuclease domain"/>
    <property type="match status" value="1"/>
</dbReference>
<keyword evidence="1 7" id="KW-0963">Cytoplasm</keyword>
<name>A0A7V4DED9_9BACT</name>
<reference evidence="11" key="1">
    <citation type="journal article" date="2020" name="mSystems">
        <title>Genome- and Community-Level Interaction Insights into Carbon Utilization and Element Cycling Functions of Hydrothermarchaeota in Hydrothermal Sediment.</title>
        <authorList>
            <person name="Zhou Z."/>
            <person name="Liu Y."/>
            <person name="Xu W."/>
            <person name="Pan J."/>
            <person name="Luo Z.H."/>
            <person name="Li M."/>
        </authorList>
    </citation>
    <scope>NUCLEOTIDE SEQUENCE [LARGE SCALE GENOMIC DNA]</scope>
    <source>
        <strain evidence="11">SpSt-747</strain>
    </source>
</reference>
<evidence type="ECO:0000256" key="1">
    <source>
        <dbReference type="ARBA" id="ARBA00022490"/>
    </source>
</evidence>
<dbReference type="InterPro" id="IPR036876">
    <property type="entry name" value="UVR_dom_sf"/>
</dbReference>
<dbReference type="Pfam" id="PF14520">
    <property type="entry name" value="HHH_5"/>
    <property type="match status" value="1"/>
</dbReference>